<evidence type="ECO:0000313" key="4">
    <source>
        <dbReference type="WBParaSite" id="ACOC_0001159701-mRNA-1"/>
    </source>
</evidence>
<feature type="signal peptide" evidence="1">
    <location>
        <begin position="1"/>
        <end position="19"/>
    </location>
</feature>
<keyword evidence="1" id="KW-0732">Signal</keyword>
<sequence>MNGVLELAFFMLLIAQAQFKGYSSYNRYGYPYYDYSHYYPYGGFVGSSGGDGFWDRLLKGAATGGLLGFLLGKK</sequence>
<accession>A0A0R3PYR5</accession>
<dbReference type="WBParaSite" id="ACOC_0001159701-mRNA-1">
    <property type="protein sequence ID" value="ACOC_0001159701-mRNA-1"/>
    <property type="gene ID" value="ACOC_0001159701"/>
</dbReference>
<dbReference type="AlphaFoldDB" id="A0A0R3PYR5"/>
<evidence type="ECO:0000256" key="1">
    <source>
        <dbReference type="SAM" id="SignalP"/>
    </source>
</evidence>
<reference evidence="2 3" key="2">
    <citation type="submission" date="2018-11" db="EMBL/GenBank/DDBJ databases">
        <authorList>
            <consortium name="Pathogen Informatics"/>
        </authorList>
    </citation>
    <scope>NUCLEOTIDE SEQUENCE [LARGE SCALE GENOMIC DNA]</scope>
    <source>
        <strain evidence="2 3">Costa Rica</strain>
    </source>
</reference>
<organism evidence="4">
    <name type="scientific">Angiostrongylus costaricensis</name>
    <name type="common">Nematode worm</name>
    <dbReference type="NCBI Taxonomy" id="334426"/>
    <lineage>
        <taxon>Eukaryota</taxon>
        <taxon>Metazoa</taxon>
        <taxon>Ecdysozoa</taxon>
        <taxon>Nematoda</taxon>
        <taxon>Chromadorea</taxon>
        <taxon>Rhabditida</taxon>
        <taxon>Rhabditina</taxon>
        <taxon>Rhabditomorpha</taxon>
        <taxon>Strongyloidea</taxon>
        <taxon>Metastrongylidae</taxon>
        <taxon>Angiostrongylus</taxon>
    </lineage>
</organism>
<dbReference type="EMBL" id="UYYA01004735">
    <property type="protein sequence ID" value="VDM63183.1"/>
    <property type="molecule type" value="Genomic_DNA"/>
</dbReference>
<keyword evidence="3" id="KW-1185">Reference proteome</keyword>
<gene>
    <name evidence="2" type="ORF">ACOC_LOCUS11598</name>
</gene>
<evidence type="ECO:0000313" key="3">
    <source>
        <dbReference type="Proteomes" id="UP000267027"/>
    </source>
</evidence>
<protein>
    <submittedName>
        <fullName evidence="4">Secreted protein</fullName>
    </submittedName>
</protein>
<evidence type="ECO:0000313" key="2">
    <source>
        <dbReference type="EMBL" id="VDM63183.1"/>
    </source>
</evidence>
<dbReference type="Proteomes" id="UP000267027">
    <property type="component" value="Unassembled WGS sequence"/>
</dbReference>
<feature type="chain" id="PRO_5043130411" evidence="1">
    <location>
        <begin position="20"/>
        <end position="74"/>
    </location>
</feature>
<name>A0A0R3PYR5_ANGCS</name>
<proteinExistence type="predicted"/>
<reference evidence="4" key="1">
    <citation type="submission" date="2017-02" db="UniProtKB">
        <authorList>
            <consortium name="WormBaseParasite"/>
        </authorList>
    </citation>
    <scope>IDENTIFICATION</scope>
</reference>